<sequence length="233" mass="27750">MKTPESNDNYQEVLKEKEDSSSELSFMVDEKTICEPNPILITNTGFNRRIHNWRLFIHYIFKTVVELKQDLDVWKWFKIPNYNGRQEVEALVQAENFTIYGGPRYTQDIYDDLKNHVCERISELQFILISKFQHIEFVTFFLTWSVSEVRVFDVLKTDPYKFYIFAAGNFNLMNSCTYKAIVTWEFCKQFTNDRIEPYLEKTSPTGRVLVSGNKPKKQFKEVQCWHDIQIFKG</sequence>
<dbReference type="EMBL" id="GG692396">
    <property type="protein sequence ID" value="EER34399.1"/>
    <property type="molecule type" value="Genomic_DNA"/>
</dbReference>
<dbReference type="VEuPathDB" id="FungiDB:CTRG_01260"/>
<dbReference type="Proteomes" id="UP000002037">
    <property type="component" value="Unassembled WGS sequence"/>
</dbReference>
<reference evidence="1 2" key="1">
    <citation type="journal article" date="2009" name="Nature">
        <title>Evolution of pathogenicity and sexual reproduction in eight Candida genomes.</title>
        <authorList>
            <person name="Butler G."/>
            <person name="Rasmussen M.D."/>
            <person name="Lin M.F."/>
            <person name="Santos M.A."/>
            <person name="Sakthikumar S."/>
            <person name="Munro C.A."/>
            <person name="Rheinbay E."/>
            <person name="Grabherr M."/>
            <person name="Forche A."/>
            <person name="Reedy J.L."/>
            <person name="Agrafioti I."/>
            <person name="Arnaud M.B."/>
            <person name="Bates S."/>
            <person name="Brown A.J."/>
            <person name="Brunke S."/>
            <person name="Costanzo M.C."/>
            <person name="Fitzpatrick D.A."/>
            <person name="de Groot P.W."/>
            <person name="Harris D."/>
            <person name="Hoyer L.L."/>
            <person name="Hube B."/>
            <person name="Klis F.M."/>
            <person name="Kodira C."/>
            <person name="Lennard N."/>
            <person name="Logue M.E."/>
            <person name="Martin R."/>
            <person name="Neiman A.M."/>
            <person name="Nikolaou E."/>
            <person name="Quail M.A."/>
            <person name="Quinn J."/>
            <person name="Santos M.C."/>
            <person name="Schmitzberger F.F."/>
            <person name="Sherlock G."/>
            <person name="Shah P."/>
            <person name="Silverstein K.A."/>
            <person name="Skrzypek M.S."/>
            <person name="Soll D."/>
            <person name="Staggs R."/>
            <person name="Stansfield I."/>
            <person name="Stumpf M.P."/>
            <person name="Sudbery P.E."/>
            <person name="Srikantha T."/>
            <person name="Zeng Q."/>
            <person name="Berman J."/>
            <person name="Berriman M."/>
            <person name="Heitman J."/>
            <person name="Gow N.A."/>
            <person name="Lorenz M.C."/>
            <person name="Birren B.W."/>
            <person name="Kellis M."/>
            <person name="Cuomo C.A."/>
        </authorList>
    </citation>
    <scope>NUCLEOTIDE SEQUENCE [LARGE SCALE GENOMIC DNA]</scope>
    <source>
        <strain evidence="2">ATCC MYA-3404 / T1</strain>
    </source>
</reference>
<keyword evidence="2" id="KW-1185">Reference proteome</keyword>
<organism evidence="1 2">
    <name type="scientific">Candida tropicalis (strain ATCC MYA-3404 / T1)</name>
    <name type="common">Yeast</name>
    <dbReference type="NCBI Taxonomy" id="294747"/>
    <lineage>
        <taxon>Eukaryota</taxon>
        <taxon>Fungi</taxon>
        <taxon>Dikarya</taxon>
        <taxon>Ascomycota</taxon>
        <taxon>Saccharomycotina</taxon>
        <taxon>Pichiomycetes</taxon>
        <taxon>Debaryomycetaceae</taxon>
        <taxon>Candida/Lodderomyces clade</taxon>
        <taxon>Candida</taxon>
    </lineage>
</organism>
<evidence type="ECO:0000313" key="2">
    <source>
        <dbReference type="Proteomes" id="UP000002037"/>
    </source>
</evidence>
<dbReference type="RefSeq" id="XP_002546954.1">
    <property type="nucleotide sequence ID" value="XM_002546908.1"/>
</dbReference>
<accession>C5M5X9</accession>
<dbReference type="OrthoDB" id="10612885at2759"/>
<dbReference type="HOGENOM" id="CLU_105920_0_0_1"/>
<protein>
    <submittedName>
        <fullName evidence="1">Uncharacterized protein</fullName>
    </submittedName>
</protein>
<proteinExistence type="predicted"/>
<dbReference type="AlphaFoldDB" id="C5M5X9"/>
<name>C5M5X9_CANTT</name>
<evidence type="ECO:0000313" key="1">
    <source>
        <dbReference type="EMBL" id="EER34399.1"/>
    </source>
</evidence>
<dbReference type="KEGG" id="ctp:CTRG_01260"/>
<gene>
    <name evidence="1" type="ORF">CTRG_01260</name>
</gene>
<dbReference type="GeneID" id="8297532"/>